<feature type="region of interest" description="Disordered" evidence="2">
    <location>
        <begin position="252"/>
        <end position="281"/>
    </location>
</feature>
<protein>
    <submittedName>
        <fullName evidence="3">Uncharacterized protein</fullName>
    </submittedName>
</protein>
<dbReference type="PANTHER" id="PTHR10039:SF14">
    <property type="entry name" value="NACHT DOMAIN-CONTAINING PROTEIN"/>
    <property type="match status" value="1"/>
</dbReference>
<sequence length="1039" mass="117385">MVREDWEWNTDDSEDVWDHLVKPLFPRTSKYQLKIVLDGIDELPVLVQRDELLRCLEKIRDVNIGKESNISIICTLRDDRGGENDLLKQLEEIGITSIGVTKEKQGPDTKALIWAHLNSDNGLKTFDPYIKQRIATRIEETADCMLYAEHMLRHFSQIGRESLVLKQLEHSMPKSLEDCYDGILHGLEQKTASSQLGALKSLLAWLSFSGRPLTLADSLQLLKTVFNSSLDLESELQGNRLARVLKIAGREERQSSDTDSGSSAISTDDNPDAKYDDSDLPLKFQGRSMRDYFRQAQDITEDLRTPASVAHRKIFLVCCDIICGKIKVQHESLRSYAARNWAYHLSWTNITLETNGDSIACLEGLGKIMSSAHSAASFFQDHGVDYEDIHSDFVDEFPVTDFTNDVLISHMSYWASLISQLTSTSDLLSQGTVAWAKETIEDKRNAFVPLAKAHISEWLQAADVESATKSYKFSRSCIALTGQNSLFKETVGSEENLRYDKEEILGLPGAFGDTQETMNTAWAIAAILEHSRHYHDALRIISDALGDLTDTTESSESFRTLHLLATIQSNLKNYEAAQDSITRAMSRPDGISADHLRRAYITQAEIYTDLEKTDDAIESYERARQASSTEPLRGKILRKEFDAWNEKGKALDLVRNKWTLQERLEWMTWNHADDKWHHWDFLFAAIDANEPGYIPEIYQEIIGLLDHFDAGVPLRNILTNWYVLNGDVDAVRTQCFAILDSTLNSNNSDAYRFTNEDPAYAMYRALCGLTDTIYAQFGATADRAAKAAFFEEAKGLMSRPLALAVSLQKTYQVHHKIILARMARKLGPLHEFEDILNEGFNATVDALMDDVAWNDEMNLDLLSMILSSLDGLEREAQIALSARFSNLEPEDKGTAIVDEGEDGASTSSGSDEEDEDDDTLPENEGDLTGYASCCDGPRCKVTWRAWKGRKIYQCLYCWDTLLCEPCYEKRMGFDAGGIIPPGENFCSNNHKYLRPVDGWKGVKNGLVLIEGEEPFAFKDWLVGLKEKKWPQAWEKFWMG</sequence>
<dbReference type="Gene3D" id="1.25.40.10">
    <property type="entry name" value="Tetratricopeptide repeat domain"/>
    <property type="match status" value="1"/>
</dbReference>
<feature type="region of interest" description="Disordered" evidence="2">
    <location>
        <begin position="891"/>
        <end position="923"/>
    </location>
</feature>
<feature type="compositionally biased region" description="Acidic residues" evidence="2">
    <location>
        <begin position="910"/>
        <end position="923"/>
    </location>
</feature>
<name>A0ABR4E669_9PEZI</name>
<keyword evidence="1" id="KW-0802">TPR repeat</keyword>
<evidence type="ECO:0000256" key="1">
    <source>
        <dbReference type="PROSITE-ProRule" id="PRU00339"/>
    </source>
</evidence>
<dbReference type="SMART" id="SM00028">
    <property type="entry name" value="TPR"/>
    <property type="match status" value="2"/>
</dbReference>
<proteinExistence type="predicted"/>
<keyword evidence="4" id="KW-1185">Reference proteome</keyword>
<dbReference type="InterPro" id="IPR011990">
    <property type="entry name" value="TPR-like_helical_dom_sf"/>
</dbReference>
<dbReference type="EMBL" id="JBAWTH010000092">
    <property type="protein sequence ID" value="KAL2277917.1"/>
    <property type="molecule type" value="Genomic_DNA"/>
</dbReference>
<reference evidence="3 4" key="1">
    <citation type="submission" date="2024-03" db="EMBL/GenBank/DDBJ databases">
        <title>A high-quality draft genome sequence of Diaporthe vaccinii, a causative agent of upright dieback and viscid rot disease in cranberry plants.</title>
        <authorList>
            <person name="Sarrasin M."/>
            <person name="Lang B.F."/>
            <person name="Burger G."/>
        </authorList>
    </citation>
    <scope>NUCLEOTIDE SEQUENCE [LARGE SCALE GENOMIC DNA]</scope>
    <source>
        <strain evidence="3 4">IS7</strain>
    </source>
</reference>
<dbReference type="Pfam" id="PF13181">
    <property type="entry name" value="TPR_8"/>
    <property type="match status" value="1"/>
</dbReference>
<dbReference type="PANTHER" id="PTHR10039">
    <property type="entry name" value="AMELOGENIN"/>
    <property type="match status" value="1"/>
</dbReference>
<evidence type="ECO:0000313" key="3">
    <source>
        <dbReference type="EMBL" id="KAL2277917.1"/>
    </source>
</evidence>
<feature type="repeat" description="TPR" evidence="1">
    <location>
        <begin position="597"/>
        <end position="630"/>
    </location>
</feature>
<dbReference type="Proteomes" id="UP001600888">
    <property type="component" value="Unassembled WGS sequence"/>
</dbReference>
<accession>A0ABR4E669</accession>
<evidence type="ECO:0000256" key="2">
    <source>
        <dbReference type="SAM" id="MobiDB-lite"/>
    </source>
</evidence>
<evidence type="ECO:0000313" key="4">
    <source>
        <dbReference type="Proteomes" id="UP001600888"/>
    </source>
</evidence>
<dbReference type="SUPFAM" id="SSF48452">
    <property type="entry name" value="TPR-like"/>
    <property type="match status" value="1"/>
</dbReference>
<gene>
    <name evidence="3" type="ORF">FJTKL_15052</name>
</gene>
<feature type="compositionally biased region" description="Low complexity" evidence="2">
    <location>
        <begin position="257"/>
        <end position="268"/>
    </location>
</feature>
<dbReference type="InterPro" id="IPR019734">
    <property type="entry name" value="TPR_rpt"/>
</dbReference>
<comment type="caution">
    <text evidence="3">The sequence shown here is derived from an EMBL/GenBank/DDBJ whole genome shotgun (WGS) entry which is preliminary data.</text>
</comment>
<organism evidence="3 4">
    <name type="scientific">Diaporthe vaccinii</name>
    <dbReference type="NCBI Taxonomy" id="105482"/>
    <lineage>
        <taxon>Eukaryota</taxon>
        <taxon>Fungi</taxon>
        <taxon>Dikarya</taxon>
        <taxon>Ascomycota</taxon>
        <taxon>Pezizomycotina</taxon>
        <taxon>Sordariomycetes</taxon>
        <taxon>Sordariomycetidae</taxon>
        <taxon>Diaporthales</taxon>
        <taxon>Diaporthaceae</taxon>
        <taxon>Diaporthe</taxon>
        <taxon>Diaporthe eres species complex</taxon>
    </lineage>
</organism>
<dbReference type="PROSITE" id="PS50005">
    <property type="entry name" value="TPR"/>
    <property type="match status" value="1"/>
</dbReference>